<dbReference type="InterPro" id="IPR043128">
    <property type="entry name" value="Rev_trsase/Diguanyl_cyclase"/>
</dbReference>
<feature type="domain" description="PAS" evidence="2">
    <location>
        <begin position="311"/>
        <end position="363"/>
    </location>
</feature>
<organism evidence="6 7">
    <name type="scientific">Keguizhuia sedimenti</name>
    <dbReference type="NCBI Taxonomy" id="3064264"/>
    <lineage>
        <taxon>Bacteria</taxon>
        <taxon>Pseudomonadati</taxon>
        <taxon>Pseudomonadota</taxon>
        <taxon>Betaproteobacteria</taxon>
        <taxon>Burkholderiales</taxon>
        <taxon>Oxalobacteraceae</taxon>
        <taxon>Keguizhuia</taxon>
    </lineage>
</organism>
<evidence type="ECO:0000259" key="3">
    <source>
        <dbReference type="PROSITE" id="PS50113"/>
    </source>
</evidence>
<dbReference type="SMART" id="SM00091">
    <property type="entry name" value="PAS"/>
    <property type="match status" value="2"/>
</dbReference>
<dbReference type="InterPro" id="IPR013655">
    <property type="entry name" value="PAS_fold_3"/>
</dbReference>
<sequence length="882" mass="98857">MNSRLSRSLSKLSAVRLFHLSMPVLYAGLLLQLLQLFLQSGISGVSWTDPSMLAASLLFVLFLVGITRSFRPQWILTNSRAAVFELLGLLTSIAVFASTQANFRVPLPAVIMMSALFPLIFSARIALLCVLLAASGATLMQSRGLISYDGSALSVASVLCVGLIAILLKRALDLHAAAVKQARMNERRFNAIARATRHVFMIADAGYRIKYANPALQEVVGYTKEEIEQDNVWPAVHPDDAQAHQEKLRYLRDRPRSKIFSRHRSRHKDGHWVWLETRGYNMLHDPAINGLVFSVEDITARKDAERKLESEHALLRAVLDLNPAMIYAKDTEGRFTISNSSFHRQFGYASEDELRGKKVHELIAAQLGSGQERHVARIGDALHLQDIEVIQSGIPLREIETQGFWEGDERRWYRSNKYPLHDADQRIVGMIGITRDITERKEYELRLEHQAHHDFLTGLPNRRYLLKKINEEIARAKGIPARTSVLFCDLDFFKSVNDTHGHEVGDKCLVELTHRIRMALPEVDFVCRYGGDEFVILTHVPLPDATVKAQQLIQVLSQPMIAGDVIVKIQASIGVAQLRPTHKSASELIHDADAAMYQAKERGRSRVETFSLTLQHNATKRAQMDVALRFALDRDELSLCYQPKVSLIDGSVLGFELLLRWRSEEYGDIPPSEFIPIAESSGIIIPIGLWVLEQACWQLNRWQSEAGDRNHLTVAVNVSMRQLMQPSFLSDVAEILARTGIAASSLELEVTETSAMANPAQTAETMAALKTLGIRLALDDFGTGYSSLAYLQSLPIDVLKIDKTFVSHLGKQQNDDAIVRLIIALAKTLHLEIVAEGVENKAQMHELQKLGCLIGQGHYFSPPMKQHEAEKLLRANRQFLQA</sequence>
<evidence type="ECO:0000313" key="6">
    <source>
        <dbReference type="EMBL" id="MDQ9171563.1"/>
    </source>
</evidence>
<feature type="domain" description="PAC" evidence="3">
    <location>
        <begin position="397"/>
        <end position="449"/>
    </location>
</feature>
<name>A0ABU1BTI1_9BURK</name>
<dbReference type="InterPro" id="IPR000160">
    <property type="entry name" value="GGDEF_dom"/>
</dbReference>
<gene>
    <name evidence="6" type="ORF">Q8A64_14205</name>
</gene>
<keyword evidence="1" id="KW-0472">Membrane</keyword>
<dbReference type="SMART" id="SM00086">
    <property type="entry name" value="PAC"/>
    <property type="match status" value="2"/>
</dbReference>
<dbReference type="PANTHER" id="PTHR44757:SF2">
    <property type="entry name" value="BIOFILM ARCHITECTURE MAINTENANCE PROTEIN MBAA"/>
    <property type="match status" value="1"/>
</dbReference>
<evidence type="ECO:0000256" key="1">
    <source>
        <dbReference type="SAM" id="Phobius"/>
    </source>
</evidence>
<dbReference type="InterPro" id="IPR000014">
    <property type="entry name" value="PAS"/>
</dbReference>
<dbReference type="Pfam" id="PF00990">
    <property type="entry name" value="GGDEF"/>
    <property type="match status" value="1"/>
</dbReference>
<evidence type="ECO:0000313" key="7">
    <source>
        <dbReference type="Proteomes" id="UP001225596"/>
    </source>
</evidence>
<accession>A0ABU1BTI1</accession>
<dbReference type="InterPro" id="IPR035919">
    <property type="entry name" value="EAL_sf"/>
</dbReference>
<feature type="transmembrane region" description="Helical" evidence="1">
    <location>
        <begin position="50"/>
        <end position="70"/>
    </location>
</feature>
<protein>
    <submittedName>
        <fullName evidence="6">EAL domain-containing protein</fullName>
    </submittedName>
</protein>
<keyword evidence="7" id="KW-1185">Reference proteome</keyword>
<dbReference type="InterPro" id="IPR029787">
    <property type="entry name" value="Nucleotide_cyclase"/>
</dbReference>
<feature type="domain" description="EAL" evidence="4">
    <location>
        <begin position="621"/>
        <end position="877"/>
    </location>
</feature>
<dbReference type="SUPFAM" id="SSF55785">
    <property type="entry name" value="PYP-like sensor domain (PAS domain)"/>
    <property type="match status" value="2"/>
</dbReference>
<dbReference type="EMBL" id="JAUYVH010000010">
    <property type="protein sequence ID" value="MDQ9171563.1"/>
    <property type="molecule type" value="Genomic_DNA"/>
</dbReference>
<dbReference type="Pfam" id="PF08448">
    <property type="entry name" value="PAS_4"/>
    <property type="match status" value="1"/>
</dbReference>
<dbReference type="PROSITE" id="PS50113">
    <property type="entry name" value="PAC"/>
    <property type="match status" value="1"/>
</dbReference>
<feature type="transmembrane region" description="Helical" evidence="1">
    <location>
        <begin position="109"/>
        <end position="134"/>
    </location>
</feature>
<reference evidence="6 7" key="1">
    <citation type="submission" date="2023-08" db="EMBL/GenBank/DDBJ databases">
        <title>Oxalobacteraceae gen .nov., isolated from river sludge outside the plant.</title>
        <authorList>
            <person name="Zhao S.Y."/>
        </authorList>
    </citation>
    <scope>NUCLEOTIDE SEQUENCE [LARGE SCALE GENOMIC DNA]</scope>
    <source>
        <strain evidence="6 7">R-40</strain>
    </source>
</reference>
<dbReference type="PROSITE" id="PS50887">
    <property type="entry name" value="GGDEF"/>
    <property type="match status" value="1"/>
</dbReference>
<dbReference type="SUPFAM" id="SSF55073">
    <property type="entry name" value="Nucleotide cyclase"/>
    <property type="match status" value="1"/>
</dbReference>
<dbReference type="PROSITE" id="PS50883">
    <property type="entry name" value="EAL"/>
    <property type="match status" value="1"/>
</dbReference>
<dbReference type="CDD" id="cd00130">
    <property type="entry name" value="PAS"/>
    <property type="match status" value="2"/>
</dbReference>
<dbReference type="SMART" id="SM00052">
    <property type="entry name" value="EAL"/>
    <property type="match status" value="1"/>
</dbReference>
<dbReference type="InterPro" id="IPR035965">
    <property type="entry name" value="PAS-like_dom_sf"/>
</dbReference>
<dbReference type="NCBIfam" id="TIGR00254">
    <property type="entry name" value="GGDEF"/>
    <property type="match status" value="1"/>
</dbReference>
<feature type="domain" description="PAS" evidence="2">
    <location>
        <begin position="185"/>
        <end position="255"/>
    </location>
</feature>
<evidence type="ECO:0000259" key="2">
    <source>
        <dbReference type="PROSITE" id="PS50112"/>
    </source>
</evidence>
<dbReference type="CDD" id="cd01948">
    <property type="entry name" value="EAL"/>
    <property type="match status" value="1"/>
</dbReference>
<dbReference type="Gene3D" id="3.20.20.450">
    <property type="entry name" value="EAL domain"/>
    <property type="match status" value="1"/>
</dbReference>
<dbReference type="CDD" id="cd01949">
    <property type="entry name" value="GGDEF"/>
    <property type="match status" value="1"/>
</dbReference>
<dbReference type="PANTHER" id="PTHR44757">
    <property type="entry name" value="DIGUANYLATE CYCLASE DGCP"/>
    <property type="match status" value="1"/>
</dbReference>
<dbReference type="InterPro" id="IPR052155">
    <property type="entry name" value="Biofilm_reg_signaling"/>
</dbReference>
<dbReference type="RefSeq" id="WP_338437498.1">
    <property type="nucleotide sequence ID" value="NZ_JAUYVH010000010.1"/>
</dbReference>
<evidence type="ECO:0000259" key="5">
    <source>
        <dbReference type="PROSITE" id="PS50887"/>
    </source>
</evidence>
<dbReference type="Pfam" id="PF08447">
    <property type="entry name" value="PAS_3"/>
    <property type="match status" value="1"/>
</dbReference>
<dbReference type="Proteomes" id="UP001225596">
    <property type="component" value="Unassembled WGS sequence"/>
</dbReference>
<feature type="transmembrane region" description="Helical" evidence="1">
    <location>
        <begin position="82"/>
        <end position="103"/>
    </location>
</feature>
<dbReference type="InterPro" id="IPR001610">
    <property type="entry name" value="PAC"/>
</dbReference>
<evidence type="ECO:0000259" key="4">
    <source>
        <dbReference type="PROSITE" id="PS50883"/>
    </source>
</evidence>
<dbReference type="InterPro" id="IPR000700">
    <property type="entry name" value="PAS-assoc_C"/>
</dbReference>
<dbReference type="InterPro" id="IPR013656">
    <property type="entry name" value="PAS_4"/>
</dbReference>
<feature type="domain" description="GGDEF" evidence="5">
    <location>
        <begin position="481"/>
        <end position="612"/>
    </location>
</feature>
<comment type="caution">
    <text evidence="6">The sequence shown here is derived from an EMBL/GenBank/DDBJ whole genome shotgun (WGS) entry which is preliminary data.</text>
</comment>
<dbReference type="PROSITE" id="PS50112">
    <property type="entry name" value="PAS"/>
    <property type="match status" value="2"/>
</dbReference>
<dbReference type="NCBIfam" id="TIGR00229">
    <property type="entry name" value="sensory_box"/>
    <property type="match status" value="2"/>
</dbReference>
<dbReference type="Gene3D" id="3.30.70.270">
    <property type="match status" value="1"/>
</dbReference>
<dbReference type="SUPFAM" id="SSF141868">
    <property type="entry name" value="EAL domain-like"/>
    <property type="match status" value="1"/>
</dbReference>
<dbReference type="Pfam" id="PF00563">
    <property type="entry name" value="EAL"/>
    <property type="match status" value="1"/>
</dbReference>
<dbReference type="Gene3D" id="3.30.450.20">
    <property type="entry name" value="PAS domain"/>
    <property type="match status" value="2"/>
</dbReference>
<dbReference type="InterPro" id="IPR001633">
    <property type="entry name" value="EAL_dom"/>
</dbReference>
<keyword evidence="1" id="KW-0812">Transmembrane</keyword>
<proteinExistence type="predicted"/>
<feature type="transmembrane region" description="Helical" evidence="1">
    <location>
        <begin position="20"/>
        <end position="38"/>
    </location>
</feature>
<keyword evidence="1" id="KW-1133">Transmembrane helix</keyword>
<dbReference type="SMART" id="SM00267">
    <property type="entry name" value="GGDEF"/>
    <property type="match status" value="1"/>
</dbReference>
<feature type="transmembrane region" description="Helical" evidence="1">
    <location>
        <begin position="146"/>
        <end position="168"/>
    </location>
</feature>